<dbReference type="PANTHER" id="PTHR39515">
    <property type="entry name" value="CONSERVED PROTEIN"/>
    <property type="match status" value="1"/>
</dbReference>
<reference evidence="6" key="1">
    <citation type="submission" date="2016-02" db="EMBL/GenBank/DDBJ databases">
        <authorList>
            <person name="Wibberg D."/>
        </authorList>
    </citation>
    <scope>NUCLEOTIDE SEQUENCE [LARGE SCALE GENOMIC DNA]</scope>
</reference>
<dbReference type="GO" id="GO:0003700">
    <property type="term" value="F:DNA-binding transcription factor activity"/>
    <property type="evidence" value="ECO:0007669"/>
    <property type="project" value="InterPro"/>
</dbReference>
<evidence type="ECO:0000313" key="5">
    <source>
        <dbReference type="EMBL" id="SBW26817.1"/>
    </source>
</evidence>
<dbReference type="InterPro" id="IPR052526">
    <property type="entry name" value="HTH-type_Bedaq_tolerance"/>
</dbReference>
<name>A0A1C3PAH7_9ACTN</name>
<dbReference type="Pfam" id="PF01047">
    <property type="entry name" value="MarR"/>
    <property type="match status" value="1"/>
</dbReference>
<accession>A0A1C3PAH7</accession>
<keyword evidence="3" id="KW-0804">Transcription</keyword>
<protein>
    <submittedName>
        <fullName evidence="5">Regulatory protein MarR</fullName>
    </submittedName>
</protein>
<dbReference type="GO" id="GO:0003677">
    <property type="term" value="F:DNA binding"/>
    <property type="evidence" value="ECO:0007669"/>
    <property type="project" value="UniProtKB-KW"/>
</dbReference>
<dbReference type="AlphaFoldDB" id="A0A1C3PAH7"/>
<organism evidence="5 6">
    <name type="scientific">Candidatus Protofrankia californiensis</name>
    <dbReference type="NCBI Taxonomy" id="1839754"/>
    <lineage>
        <taxon>Bacteria</taxon>
        <taxon>Bacillati</taxon>
        <taxon>Actinomycetota</taxon>
        <taxon>Actinomycetes</taxon>
        <taxon>Frankiales</taxon>
        <taxon>Frankiaceae</taxon>
        <taxon>Protofrankia</taxon>
    </lineage>
</organism>
<gene>
    <name evidence="5" type="ORF">FDG2_5054</name>
</gene>
<evidence type="ECO:0000256" key="1">
    <source>
        <dbReference type="ARBA" id="ARBA00023015"/>
    </source>
</evidence>
<evidence type="ECO:0000259" key="4">
    <source>
        <dbReference type="PROSITE" id="PS50995"/>
    </source>
</evidence>
<dbReference type="InterPro" id="IPR023187">
    <property type="entry name" value="Tscrpt_reg_MarR-type_CS"/>
</dbReference>
<dbReference type="PROSITE" id="PS50995">
    <property type="entry name" value="HTH_MARR_2"/>
    <property type="match status" value="1"/>
</dbReference>
<evidence type="ECO:0000256" key="2">
    <source>
        <dbReference type="ARBA" id="ARBA00023125"/>
    </source>
</evidence>
<sequence length="145" mass="15617">MSRDSDVDQVAATLRLSIGLLLRRLRQAQPAGELTMPESSALVRLERGGPTTAAALAKLEQISPQSMGATLGALEARGLVERRPDPQDGRRVILSITEAGLQALRDRRNARTEQLAQALSTGFTHAELEQLMAAAPLLERLAQSI</sequence>
<dbReference type="InterPro" id="IPR036390">
    <property type="entry name" value="WH_DNA-bd_sf"/>
</dbReference>
<dbReference type="EMBL" id="FLUV01002130">
    <property type="protein sequence ID" value="SBW26817.1"/>
    <property type="molecule type" value="Genomic_DNA"/>
</dbReference>
<dbReference type="Gene3D" id="1.10.10.10">
    <property type="entry name" value="Winged helix-like DNA-binding domain superfamily/Winged helix DNA-binding domain"/>
    <property type="match status" value="1"/>
</dbReference>
<dbReference type="SMART" id="SM00347">
    <property type="entry name" value="HTH_MARR"/>
    <property type="match status" value="1"/>
</dbReference>
<dbReference type="Proteomes" id="UP000199013">
    <property type="component" value="Unassembled WGS sequence"/>
</dbReference>
<dbReference type="SUPFAM" id="SSF46785">
    <property type="entry name" value="Winged helix' DNA-binding domain"/>
    <property type="match status" value="1"/>
</dbReference>
<keyword evidence="1" id="KW-0805">Transcription regulation</keyword>
<dbReference type="InterPro" id="IPR036388">
    <property type="entry name" value="WH-like_DNA-bd_sf"/>
</dbReference>
<evidence type="ECO:0000256" key="3">
    <source>
        <dbReference type="ARBA" id="ARBA00023163"/>
    </source>
</evidence>
<keyword evidence="6" id="KW-1185">Reference proteome</keyword>
<proteinExistence type="predicted"/>
<dbReference type="PROSITE" id="PS01117">
    <property type="entry name" value="HTH_MARR_1"/>
    <property type="match status" value="1"/>
</dbReference>
<dbReference type="PANTHER" id="PTHR39515:SF2">
    <property type="entry name" value="HTH-TYPE TRANSCRIPTIONAL REGULATOR RV0880"/>
    <property type="match status" value="1"/>
</dbReference>
<evidence type="ECO:0000313" key="6">
    <source>
        <dbReference type="Proteomes" id="UP000199013"/>
    </source>
</evidence>
<dbReference type="InterPro" id="IPR000835">
    <property type="entry name" value="HTH_MarR-typ"/>
</dbReference>
<keyword evidence="2" id="KW-0238">DNA-binding</keyword>
<dbReference type="Gene3D" id="1.10.287.100">
    <property type="match status" value="1"/>
</dbReference>
<feature type="domain" description="HTH marR-type" evidence="4">
    <location>
        <begin position="1"/>
        <end position="140"/>
    </location>
</feature>